<keyword evidence="5" id="KW-1185">Reference proteome</keyword>
<dbReference type="AlphaFoldDB" id="A0A345ZZ47"/>
<dbReference type="InterPro" id="IPR036188">
    <property type="entry name" value="FAD/NAD-bd_sf"/>
</dbReference>
<dbReference type="PRINTS" id="PR00420">
    <property type="entry name" value="RNGMNOXGNASE"/>
</dbReference>
<keyword evidence="1" id="KW-0285">Flavoprotein</keyword>
<evidence type="ECO:0000313" key="4">
    <source>
        <dbReference type="EMBL" id="AXK82194.1"/>
    </source>
</evidence>
<name>A0A345ZZ47_9HYPH</name>
<sequence length="360" mass="38691">MTRIVVVGAGMAGMACARGLQRRGLRPILIAPPQAAHNRGETLSSRARPFLEALGWLPLLDDATTLSCEGRYSIWGNATLRRDDTQGEAESGWHIDRRKLEARMMETLDADGIERVSGTVRTVTRMRHGASLDLADGARHEADFVIDCSGRASVSAGDANLMRLDKLVACYAIATLDDDAEVAAATLVEAVADGWWYMSALPGRRVLVGFFTDSDLLSSGLRRDPARWAQMASETLAVSQRVTSLGIDLARSSLQFAASSTVTATRIVEPRVIRAGDAASALDPLAANGLATALWSGTQAADSVAELIAGNGAVAARYEQSYLQGIAAHLAAQRSLYASERRFRTLPFWQRRNGIEPSHA</sequence>
<dbReference type="OrthoDB" id="9799983at2"/>
<accession>A0A345ZZ47</accession>
<dbReference type="RefSeq" id="WP_115692573.1">
    <property type="nucleotide sequence ID" value="NZ_CP031417.1"/>
</dbReference>
<dbReference type="InterPro" id="IPR006905">
    <property type="entry name" value="Flavin_halogenase"/>
</dbReference>
<dbReference type="InterPro" id="IPR050816">
    <property type="entry name" value="Flavin-dep_Halogenase_NPB"/>
</dbReference>
<dbReference type="GO" id="GO:0004497">
    <property type="term" value="F:monooxygenase activity"/>
    <property type="evidence" value="ECO:0007669"/>
    <property type="project" value="UniProtKB-KW"/>
</dbReference>
<dbReference type="KEGG" id="ptaw:DW352_17680"/>
<gene>
    <name evidence="4" type="ORF">DW352_17680</name>
</gene>
<dbReference type="Pfam" id="PF00890">
    <property type="entry name" value="FAD_binding_2"/>
    <property type="match status" value="1"/>
</dbReference>
<dbReference type="PROSITE" id="PS51257">
    <property type="entry name" value="PROKAR_LIPOPROTEIN"/>
    <property type="match status" value="1"/>
</dbReference>
<keyword evidence="4" id="KW-0503">Monooxygenase</keyword>
<evidence type="ECO:0000313" key="5">
    <source>
        <dbReference type="Proteomes" id="UP000254889"/>
    </source>
</evidence>
<dbReference type="Gene3D" id="3.30.9.100">
    <property type="match status" value="1"/>
</dbReference>
<dbReference type="InterPro" id="IPR003953">
    <property type="entry name" value="FAD-dep_OxRdtase_2_FAD-bd"/>
</dbReference>
<evidence type="ECO:0000256" key="1">
    <source>
        <dbReference type="ARBA" id="ARBA00022630"/>
    </source>
</evidence>
<dbReference type="EMBL" id="CP031417">
    <property type="protein sequence ID" value="AXK82194.1"/>
    <property type="molecule type" value="Genomic_DNA"/>
</dbReference>
<organism evidence="4 5">
    <name type="scientific">Pseudolabrys taiwanensis</name>
    <dbReference type="NCBI Taxonomy" id="331696"/>
    <lineage>
        <taxon>Bacteria</taxon>
        <taxon>Pseudomonadati</taxon>
        <taxon>Pseudomonadota</taxon>
        <taxon>Alphaproteobacteria</taxon>
        <taxon>Hyphomicrobiales</taxon>
        <taxon>Xanthobacteraceae</taxon>
        <taxon>Pseudolabrys</taxon>
    </lineage>
</organism>
<dbReference type="Gene3D" id="3.50.50.60">
    <property type="entry name" value="FAD/NAD(P)-binding domain"/>
    <property type="match status" value="1"/>
</dbReference>
<dbReference type="PANTHER" id="PTHR43747:SF1">
    <property type="entry name" value="SLR1998 PROTEIN"/>
    <property type="match status" value="1"/>
</dbReference>
<evidence type="ECO:0000259" key="3">
    <source>
        <dbReference type="Pfam" id="PF00890"/>
    </source>
</evidence>
<dbReference type="SUPFAM" id="SSF51905">
    <property type="entry name" value="FAD/NAD(P)-binding domain"/>
    <property type="match status" value="1"/>
</dbReference>
<proteinExistence type="predicted"/>
<keyword evidence="2" id="KW-0560">Oxidoreductase</keyword>
<dbReference type="Pfam" id="PF04820">
    <property type="entry name" value="Trp_halogenase"/>
    <property type="match status" value="1"/>
</dbReference>
<dbReference type="Proteomes" id="UP000254889">
    <property type="component" value="Chromosome"/>
</dbReference>
<evidence type="ECO:0000256" key="2">
    <source>
        <dbReference type="ARBA" id="ARBA00023002"/>
    </source>
</evidence>
<feature type="domain" description="FAD-dependent oxidoreductase 2 FAD-binding" evidence="3">
    <location>
        <begin position="4"/>
        <end position="32"/>
    </location>
</feature>
<dbReference type="PANTHER" id="PTHR43747">
    <property type="entry name" value="FAD-BINDING PROTEIN"/>
    <property type="match status" value="1"/>
</dbReference>
<reference evidence="4 5" key="1">
    <citation type="submission" date="2018-07" db="EMBL/GenBank/DDBJ databases">
        <authorList>
            <person name="Quirk P.G."/>
            <person name="Krulwich T.A."/>
        </authorList>
    </citation>
    <scope>NUCLEOTIDE SEQUENCE [LARGE SCALE GENOMIC DNA]</scope>
    <source>
        <strain evidence="4 5">CC-BB4</strain>
    </source>
</reference>
<protein>
    <submittedName>
        <fullName evidence="4">FAD-dependent monooxygenase</fullName>
    </submittedName>
</protein>